<sequence length="87" mass="9376">MKLIMLIMLIVSAISLLYVLLRQRGAWQVAMTFCLHGVMAFVLLYLVNSTGWLAGIQVATNASTLVTVGVLGIPGLALLVALQTYLI</sequence>
<keyword evidence="1" id="KW-1133">Transmembrane helix</keyword>
<accession>A0A1X7LXY1</accession>
<protein>
    <submittedName>
        <fullName evidence="2">Inhibitor of the pro-sigma K processing machinery</fullName>
    </submittedName>
</protein>
<dbReference type="Proteomes" id="UP000193834">
    <property type="component" value="Unassembled WGS sequence"/>
</dbReference>
<feature type="transmembrane region" description="Helical" evidence="1">
    <location>
        <begin position="33"/>
        <end position="56"/>
    </location>
</feature>
<feature type="transmembrane region" description="Helical" evidence="1">
    <location>
        <begin position="62"/>
        <end position="82"/>
    </location>
</feature>
<dbReference type="STRING" id="1852522.SAMN06295960_4790"/>
<gene>
    <name evidence="2" type="ORF">SAMN06295960_4790</name>
</gene>
<keyword evidence="1" id="KW-0472">Membrane</keyword>
<proteinExistence type="predicted"/>
<dbReference type="EMBL" id="FXAZ01000010">
    <property type="protein sequence ID" value="SMG58748.1"/>
    <property type="molecule type" value="Genomic_DNA"/>
</dbReference>
<dbReference type="RefSeq" id="WP_085498763.1">
    <property type="nucleotide sequence ID" value="NZ_FXAZ01000010.1"/>
</dbReference>
<dbReference type="InterPro" id="IPR010001">
    <property type="entry name" value="BofA"/>
</dbReference>
<keyword evidence="1" id="KW-0812">Transmembrane</keyword>
<name>A0A1X7LXY1_9BACL</name>
<dbReference type="AlphaFoldDB" id="A0A1X7LXY1"/>
<organism evidence="2 3">
    <name type="scientific">Paenibacillus aquistagni</name>
    <dbReference type="NCBI Taxonomy" id="1852522"/>
    <lineage>
        <taxon>Bacteria</taxon>
        <taxon>Bacillati</taxon>
        <taxon>Bacillota</taxon>
        <taxon>Bacilli</taxon>
        <taxon>Bacillales</taxon>
        <taxon>Paenibacillaceae</taxon>
        <taxon>Paenibacillus</taxon>
    </lineage>
</organism>
<feature type="transmembrane region" description="Helical" evidence="1">
    <location>
        <begin position="6"/>
        <end position="21"/>
    </location>
</feature>
<evidence type="ECO:0000313" key="2">
    <source>
        <dbReference type="EMBL" id="SMG58748.1"/>
    </source>
</evidence>
<keyword evidence="3" id="KW-1185">Reference proteome</keyword>
<dbReference type="Pfam" id="PF07441">
    <property type="entry name" value="BofA"/>
    <property type="match status" value="1"/>
</dbReference>
<evidence type="ECO:0000256" key="1">
    <source>
        <dbReference type="SAM" id="Phobius"/>
    </source>
</evidence>
<reference evidence="2 3" key="1">
    <citation type="submission" date="2017-04" db="EMBL/GenBank/DDBJ databases">
        <authorList>
            <person name="Afonso C.L."/>
            <person name="Miller P.J."/>
            <person name="Scott M.A."/>
            <person name="Spackman E."/>
            <person name="Goraichik I."/>
            <person name="Dimitrov K.M."/>
            <person name="Suarez D.L."/>
            <person name="Swayne D.E."/>
        </authorList>
    </citation>
    <scope>NUCLEOTIDE SEQUENCE [LARGE SCALE GENOMIC DNA]</scope>
    <source>
        <strain evidence="2 3">11</strain>
    </source>
</reference>
<dbReference type="OrthoDB" id="2659295at2"/>
<evidence type="ECO:0000313" key="3">
    <source>
        <dbReference type="Proteomes" id="UP000193834"/>
    </source>
</evidence>